<evidence type="ECO:0000313" key="1">
    <source>
        <dbReference type="EMBL" id="KAH7656049.1"/>
    </source>
</evidence>
<protein>
    <submittedName>
        <fullName evidence="1">RNA-directed RNA polymerase protein</fullName>
        <ecNumber evidence="1">2.7.7.48</ecNumber>
    </submittedName>
</protein>
<keyword evidence="1" id="KW-0696">RNA-directed RNA polymerase</keyword>
<keyword evidence="1" id="KW-0548">Nucleotidyltransferase</keyword>
<dbReference type="EMBL" id="CM037028">
    <property type="protein sequence ID" value="KAH7656049.1"/>
    <property type="molecule type" value="Genomic_DNA"/>
</dbReference>
<organism evidence="1 2">
    <name type="scientific">Dioscorea alata</name>
    <name type="common">Purple yam</name>
    <dbReference type="NCBI Taxonomy" id="55571"/>
    <lineage>
        <taxon>Eukaryota</taxon>
        <taxon>Viridiplantae</taxon>
        <taxon>Streptophyta</taxon>
        <taxon>Embryophyta</taxon>
        <taxon>Tracheophyta</taxon>
        <taxon>Spermatophyta</taxon>
        <taxon>Magnoliopsida</taxon>
        <taxon>Liliopsida</taxon>
        <taxon>Dioscoreales</taxon>
        <taxon>Dioscoreaceae</taxon>
        <taxon>Dioscorea</taxon>
    </lineage>
</organism>
<comment type="caution">
    <text evidence="1">The sequence shown here is derived from an EMBL/GenBank/DDBJ whole genome shotgun (WGS) entry which is preliminary data.</text>
</comment>
<name>A0ACB7U6W3_DIOAL</name>
<dbReference type="EC" id="2.7.7.48" evidence="1"/>
<sequence length="1163" mass="132435">MLLMGCCCCMFLLFAFVVFCEIYQPQTISRKMDGKTIKIYGLPNTVTAIEVKKFLEKHVSKGSVAAIKVRHQEDSERISNTLVVVQFLTSKLAKKITWRARQGHLKYKTFVLTTKSAERAIVPQPRIPWFTLEGATLHLGCPISSKEFSVLCIFNDVKVDFGASLRKIYFFILSGSQSYKLELSYESIWEIKLLRCHKGRKFHKGKKEEDKKFLLVQVQAAPRIYEVPGQNSGILYEDAHFNYFKDIPDDMWIRTTDFTPSCSIGQSSAFCLQLPNDCNLPNIQEYFVYYQEVNHPFHLLKGSSFSRSLDLVPIVEPSPGIEVPYRILFKINHMVQIGTLMGPTLNDKFYKLVSPHSELPINYIERALEDMSYLKSSCLNPATWLQEKYKEFQTSNRVTKSSLISLDSGLVYVHRVQVTPCKVYFYGPEINVSNGVIRHFSKDIDNFIRVSFVDEDGEKMFSTDLSPRSGNDKRTAIYQRILSTIRNGICIGEKKFEFLAFSSSQLSENSAWMFASRPGLTAADVRKWLGDFRKIRNVAKYAARLGQYFSSSTETLIVHSDEVKVIPDVENSAGHLFSDGIGKISTEFARAVAEKCRRTTSTPSAFQIRYGGYKGVVAVDPTSSMKLSLRKSMSKYESENNKLDVLAYSKYRACYLNRQLITLLSTLGVGDDVFESKQTEAVERLDKILEDPANAREAIEMMSQGETTNVLNEMLSCGYKPDAEPFLSMLLQTFRATKLLELRTRSRIFIPKGRSLMGCLDETRTLDYGEVFVQVSLSRNKHVYDDGLSEFSGSALKSGTAVVRGKVIVAKNPCLHPGDIRVLQAVDVLDLHHMVDCVVFPQMGKRPHPNECSGSDLDGDIYFVSWDPMLIPPCQDEPMDYTPAKPVILNNDVTIEEVQEYFVNYMLNDSLGVISNAHTVFADKEPLKARSEECLELARLFSIAVDFPKTGVPAEIPPNLHVKEYPDFMEKLDKVTYISEGVIGKLFRQIKGRDPNSCHIKAFTKEAAEQCYDKDMEVDGFKEHVNDASFFKNEYDTKLGNLMDYYEIKTEGEILSGSIMKASKSFNRYKDGEAVMLAVRSLKKEAREWFNEKSHDHGDDEDEAFAKASAWYHVTYHPDYWGIYNKGLNRPHFLSFPWCVYDKLTMIKQKNMRMRRAVEFAPT</sequence>
<gene>
    <name evidence="1" type="ORF">IHE45_18G053200</name>
</gene>
<keyword evidence="1" id="KW-0808">Transferase</keyword>
<accession>A0ACB7U6W3</accession>
<evidence type="ECO:0000313" key="2">
    <source>
        <dbReference type="Proteomes" id="UP000827976"/>
    </source>
</evidence>
<dbReference type="Proteomes" id="UP000827976">
    <property type="component" value="Chromosome 18"/>
</dbReference>
<reference evidence="2" key="1">
    <citation type="journal article" date="2022" name="Nat. Commun.">
        <title>Chromosome evolution and the genetic basis of agronomically important traits in greater yam.</title>
        <authorList>
            <person name="Bredeson J.V."/>
            <person name="Lyons J.B."/>
            <person name="Oniyinde I.O."/>
            <person name="Okereke N.R."/>
            <person name="Kolade O."/>
            <person name="Nnabue I."/>
            <person name="Nwadili C.O."/>
            <person name="Hribova E."/>
            <person name="Parker M."/>
            <person name="Nwogha J."/>
            <person name="Shu S."/>
            <person name="Carlson J."/>
            <person name="Kariba R."/>
            <person name="Muthemba S."/>
            <person name="Knop K."/>
            <person name="Barton G.J."/>
            <person name="Sherwood A.V."/>
            <person name="Lopez-Montes A."/>
            <person name="Asiedu R."/>
            <person name="Jamnadass R."/>
            <person name="Muchugi A."/>
            <person name="Goodstein D."/>
            <person name="Egesi C.N."/>
            <person name="Featherston J."/>
            <person name="Asfaw A."/>
            <person name="Simpson G.G."/>
            <person name="Dolezel J."/>
            <person name="Hendre P.S."/>
            <person name="Van Deynze A."/>
            <person name="Kumar P.L."/>
            <person name="Obidiegwu J.E."/>
            <person name="Bhattacharjee R."/>
            <person name="Rokhsar D.S."/>
        </authorList>
    </citation>
    <scope>NUCLEOTIDE SEQUENCE [LARGE SCALE GENOMIC DNA]</scope>
    <source>
        <strain evidence="2">cv. TDa95/00328</strain>
    </source>
</reference>
<keyword evidence="2" id="KW-1185">Reference proteome</keyword>
<proteinExistence type="predicted"/>